<feature type="compositionally biased region" description="Acidic residues" evidence="19">
    <location>
        <begin position="19"/>
        <end position="28"/>
    </location>
</feature>
<dbReference type="OrthoDB" id="2020634at2759"/>
<keyword evidence="9 18" id="KW-1133">Transmembrane helix</keyword>
<dbReference type="PANTHER" id="PTHR13038">
    <property type="entry name" value="APG9 AUTOPHAGY 9"/>
    <property type="match status" value="1"/>
</dbReference>
<feature type="transmembrane region" description="Helical" evidence="18">
    <location>
        <begin position="455"/>
        <end position="477"/>
    </location>
</feature>
<dbReference type="EMBL" id="PQFF01000143">
    <property type="protein sequence ID" value="RHZ78997.1"/>
    <property type="molecule type" value="Genomic_DNA"/>
</dbReference>
<evidence type="ECO:0000256" key="3">
    <source>
        <dbReference type="ARBA" id="ARBA00004511"/>
    </source>
</evidence>
<evidence type="ECO:0000256" key="10">
    <source>
        <dbReference type="ARBA" id="ARBA00023006"/>
    </source>
</evidence>
<evidence type="ECO:0000256" key="19">
    <source>
        <dbReference type="SAM" id="MobiDB-lite"/>
    </source>
</evidence>
<keyword evidence="13 18" id="KW-0472">Membrane</keyword>
<evidence type="ECO:0000256" key="2">
    <source>
        <dbReference type="ARBA" id="ARBA00004477"/>
    </source>
</evidence>
<dbReference type="InterPro" id="IPR007241">
    <property type="entry name" value="Autophagy-rel_prot_9"/>
</dbReference>
<comment type="function">
    <text evidence="18">Phospholipid scramblase involved in autophagy. Cycles between the preautophagosomal structure/phagophore assembly site (PAS) and the cytoplasmic vesicle pool and supplies membrane for the growing autophagosome. Lipid scramblase activity plays a key role in preautophagosomal structure/phagophore assembly by distributing the phospholipids that arrive through ATG2 from the cytoplasmic to the luminal leaflet of the bilayer, thereby driving autophagosomal membrane expansion.</text>
</comment>
<dbReference type="STRING" id="1348612.A0A397IVD1"/>
<dbReference type="GO" id="GO:0006869">
    <property type="term" value="P:lipid transport"/>
    <property type="evidence" value="ECO:0007669"/>
    <property type="project" value="UniProtKB-KW"/>
</dbReference>
<evidence type="ECO:0000256" key="17">
    <source>
        <dbReference type="ARBA" id="ARBA00024631"/>
    </source>
</evidence>
<dbReference type="Pfam" id="PF04109">
    <property type="entry name" value="ATG9"/>
    <property type="match status" value="2"/>
</dbReference>
<evidence type="ECO:0000256" key="18">
    <source>
        <dbReference type="RuleBase" id="RU364027"/>
    </source>
</evidence>
<evidence type="ECO:0000256" key="13">
    <source>
        <dbReference type="ARBA" id="ARBA00023136"/>
    </source>
</evidence>
<comment type="similarity">
    <text evidence="5 18">Belongs to the ATG9 family.</text>
</comment>
<evidence type="ECO:0000313" key="21">
    <source>
        <dbReference type="Proteomes" id="UP000266861"/>
    </source>
</evidence>
<dbReference type="GO" id="GO:0034497">
    <property type="term" value="P:protein localization to phagophore assembly site"/>
    <property type="evidence" value="ECO:0007669"/>
    <property type="project" value="TreeGrafter"/>
</dbReference>
<reference evidence="20 21" key="1">
    <citation type="submission" date="2018-08" db="EMBL/GenBank/DDBJ databases">
        <title>Genome and evolution of the arbuscular mycorrhizal fungus Diversispora epigaea (formerly Glomus versiforme) and its bacterial endosymbionts.</title>
        <authorList>
            <person name="Sun X."/>
            <person name="Fei Z."/>
            <person name="Harrison M."/>
        </authorList>
    </citation>
    <scope>NUCLEOTIDE SEQUENCE [LARGE SCALE GENOMIC DNA]</scope>
    <source>
        <strain evidence="20 21">IT104</strain>
    </source>
</reference>
<dbReference type="GO" id="GO:0030659">
    <property type="term" value="C:cytoplasmic vesicle membrane"/>
    <property type="evidence" value="ECO:0007669"/>
    <property type="project" value="UniProtKB-SubCell"/>
</dbReference>
<comment type="catalytic activity">
    <reaction evidence="15">
        <text>a 1,2-diacyl-sn-glycero-3-phosphoethanolamine(in) = a 1,2-diacyl-sn-glycero-3-phosphoethanolamine(out)</text>
        <dbReference type="Rhea" id="RHEA:38895"/>
        <dbReference type="ChEBI" id="CHEBI:64612"/>
    </reaction>
</comment>
<feature type="transmembrane region" description="Helical" evidence="18">
    <location>
        <begin position="203"/>
        <end position="225"/>
    </location>
</feature>
<protein>
    <recommendedName>
        <fullName evidence="6 18">Autophagy-related protein 9</fullName>
    </recommendedName>
</protein>
<evidence type="ECO:0000256" key="6">
    <source>
        <dbReference type="ARBA" id="ARBA00018074"/>
    </source>
</evidence>
<evidence type="ECO:0000256" key="8">
    <source>
        <dbReference type="ARBA" id="ARBA00022692"/>
    </source>
</evidence>
<keyword evidence="12 18" id="KW-0445">Lipid transport</keyword>
<keyword evidence="21" id="KW-1185">Reference proteome</keyword>
<evidence type="ECO:0000313" key="20">
    <source>
        <dbReference type="EMBL" id="RHZ78997.1"/>
    </source>
</evidence>
<keyword evidence="10 18" id="KW-0072">Autophagy</keyword>
<evidence type="ECO:0000256" key="9">
    <source>
        <dbReference type="ARBA" id="ARBA00022989"/>
    </source>
</evidence>
<evidence type="ECO:0000256" key="4">
    <source>
        <dbReference type="ARBA" id="ARBA00004653"/>
    </source>
</evidence>
<comment type="catalytic activity">
    <reaction evidence="17">
        <text>a 1,2-diacyl-sn-glycero-3-phosphocholine(in) = a 1,2-diacyl-sn-glycero-3-phosphocholine(out)</text>
        <dbReference type="Rhea" id="RHEA:38571"/>
        <dbReference type="ChEBI" id="CHEBI:57643"/>
    </reaction>
</comment>
<dbReference type="GO" id="GO:0005776">
    <property type="term" value="C:autophagosome"/>
    <property type="evidence" value="ECO:0007669"/>
    <property type="project" value="TreeGrafter"/>
</dbReference>
<dbReference type="GO" id="GO:0034727">
    <property type="term" value="P:piecemeal microautophagy of the nucleus"/>
    <property type="evidence" value="ECO:0007669"/>
    <property type="project" value="TreeGrafter"/>
</dbReference>
<feature type="transmembrane region" description="Helical" evidence="18">
    <location>
        <begin position="489"/>
        <end position="510"/>
    </location>
</feature>
<dbReference type="Proteomes" id="UP000266861">
    <property type="component" value="Unassembled WGS sequence"/>
</dbReference>
<feature type="compositionally biased region" description="Low complexity" evidence="19">
    <location>
        <begin position="97"/>
        <end position="110"/>
    </location>
</feature>
<feature type="transmembrane region" description="Helical" evidence="18">
    <location>
        <begin position="158"/>
        <end position="183"/>
    </location>
</feature>
<dbReference type="PANTHER" id="PTHR13038:SF10">
    <property type="entry name" value="AUTOPHAGY-RELATED PROTEIN 9"/>
    <property type="match status" value="1"/>
</dbReference>
<dbReference type="GO" id="GO:0000139">
    <property type="term" value="C:Golgi membrane"/>
    <property type="evidence" value="ECO:0007669"/>
    <property type="project" value="UniProtKB-SubCell"/>
</dbReference>
<feature type="region of interest" description="Disordered" evidence="19">
    <location>
        <begin position="15"/>
        <end position="114"/>
    </location>
</feature>
<comment type="subcellular location">
    <subcellularLocation>
        <location evidence="1">Cytoplasmic vesicle membrane</location>
        <topology evidence="1">Multi-pass membrane protein</topology>
    </subcellularLocation>
    <subcellularLocation>
        <location evidence="2">Endoplasmic reticulum membrane</location>
        <topology evidence="2">Multi-pass membrane protein</topology>
    </subcellularLocation>
    <subcellularLocation>
        <location evidence="4">Golgi apparatus membrane</location>
        <topology evidence="4">Multi-pass membrane protein</topology>
    </subcellularLocation>
    <subcellularLocation>
        <location evidence="3 18">Preautophagosomal structure membrane</location>
        <topology evidence="3 18">Multi-pass membrane protein</topology>
    </subcellularLocation>
</comment>
<evidence type="ECO:0000256" key="14">
    <source>
        <dbReference type="ARBA" id="ARBA00024479"/>
    </source>
</evidence>
<keyword evidence="7 18" id="KW-0813">Transport</keyword>
<evidence type="ECO:0000256" key="11">
    <source>
        <dbReference type="ARBA" id="ARBA00023034"/>
    </source>
</evidence>
<name>A0A397IVD1_9GLOM</name>
<evidence type="ECO:0000256" key="16">
    <source>
        <dbReference type="ARBA" id="ARBA00024621"/>
    </source>
</evidence>
<feature type="compositionally biased region" description="Acidic residues" evidence="19">
    <location>
        <begin position="71"/>
        <end position="83"/>
    </location>
</feature>
<organism evidence="20 21">
    <name type="scientific">Diversispora epigaea</name>
    <dbReference type="NCBI Taxonomy" id="1348612"/>
    <lineage>
        <taxon>Eukaryota</taxon>
        <taxon>Fungi</taxon>
        <taxon>Fungi incertae sedis</taxon>
        <taxon>Mucoromycota</taxon>
        <taxon>Glomeromycotina</taxon>
        <taxon>Glomeromycetes</taxon>
        <taxon>Diversisporales</taxon>
        <taxon>Diversisporaceae</taxon>
        <taxon>Diversispora</taxon>
    </lineage>
</organism>
<feature type="compositionally biased region" description="Polar residues" evidence="19">
    <location>
        <begin position="32"/>
        <end position="60"/>
    </location>
</feature>
<dbReference type="AlphaFoldDB" id="A0A397IVD1"/>
<gene>
    <name evidence="20" type="ORF">Glove_152g81</name>
</gene>
<dbReference type="GO" id="GO:0000422">
    <property type="term" value="P:autophagy of mitochondrion"/>
    <property type="evidence" value="ECO:0007669"/>
    <property type="project" value="TreeGrafter"/>
</dbReference>
<dbReference type="GO" id="GO:0034045">
    <property type="term" value="C:phagophore assembly site membrane"/>
    <property type="evidence" value="ECO:0007669"/>
    <property type="project" value="UniProtKB-SubCell"/>
</dbReference>
<dbReference type="GO" id="GO:0061709">
    <property type="term" value="P:reticulophagy"/>
    <property type="evidence" value="ECO:0007669"/>
    <property type="project" value="TreeGrafter"/>
</dbReference>
<accession>A0A397IVD1</accession>
<evidence type="ECO:0000256" key="1">
    <source>
        <dbReference type="ARBA" id="ARBA00004439"/>
    </source>
</evidence>
<comment type="catalytic activity">
    <reaction evidence="14">
        <text>a 1,2-diacyl-sn-glycero-3-phospho-L-serine(in) = a 1,2-diacyl-sn-glycero-3-phospho-L-serine(out)</text>
        <dbReference type="Rhea" id="RHEA:38663"/>
        <dbReference type="ChEBI" id="CHEBI:57262"/>
    </reaction>
</comment>
<proteinExistence type="inferred from homology"/>
<evidence type="ECO:0000256" key="12">
    <source>
        <dbReference type="ARBA" id="ARBA00023055"/>
    </source>
</evidence>
<comment type="caution">
    <text evidence="20">The sequence shown here is derived from an EMBL/GenBank/DDBJ whole genome shotgun (WGS) entry which is preliminary data.</text>
</comment>
<keyword evidence="11" id="KW-0333">Golgi apparatus</keyword>
<keyword evidence="8 18" id="KW-0812">Transmembrane</keyword>
<evidence type="ECO:0000256" key="5">
    <source>
        <dbReference type="ARBA" id="ARBA00006185"/>
    </source>
</evidence>
<evidence type="ECO:0000256" key="15">
    <source>
        <dbReference type="ARBA" id="ARBA00024615"/>
    </source>
</evidence>
<feature type="region of interest" description="Disordered" evidence="19">
    <location>
        <begin position="703"/>
        <end position="728"/>
    </location>
</feature>
<feature type="transmembrane region" description="Helical" evidence="18">
    <location>
        <begin position="370"/>
        <end position="394"/>
    </location>
</feature>
<evidence type="ECO:0000256" key="7">
    <source>
        <dbReference type="ARBA" id="ARBA00022448"/>
    </source>
</evidence>
<sequence length="825" mass="96113">MSILNRFRANDTPYIEYKDNEEDPEEGFSDSYVLQQTTKSIPSSSRNKSPNSFQPFTVNRQQQKYQQLQQDYDETEIESDQESNEAPASLIIETPPNNNNSSNNNNNYSNRQTPKPGMDITELTMWKWVNVENLDTFLDQVYSYYIGKGIYCILLSRFLNLLTLGFVMGFSIFLLGCVDYSLVHQSRSLTEVIIPKCVSQLSGWSILFLGLFSIFWIFQIVRFLLDIRRLIDMYNFYTYLLKIEDVDMQTVSWQHVVNKIIQIKDNNPITSQGSNINIPQQRLDAINITNRIMRQENYFVALFNRELLNLTIPIPISFFQKRNILTKTLEWNLSFCIQNYVFNEEGQVRKKFRTKNTERDKLSKGLRNRFIFMGILNLIFSPFIVIYLILYFFFRYFEEFRSNPGSLFSRKWSPYARWKFREFNELPHLFNQRIAKSYKSANKYVDQFPKEKTILLTRFIIFIVGSFAAVLILASYIDPELLIFEISNGRTVLFYTGIFIPILVVTRGTIPDDHIIFVPEERLKKVVEHTHYAPNGWTDRMHTDGVRREFNELFVGKQIIDFFREFTVHVDGLGYVCSFAVFDFKRHGNLKYGAPVEVNNEYYLSKDGKMEKSFLNFKANHPDWEPADPTGSLYLNNLSRLTEVNNNVRPQHRSNYSSRMPALDSIIKSNRRSGNIHFQNGSLSTLNFNNNNNINSNILNNHHNYNNNNYNNNNYNNNNSNNNNDNINNISNINNVRIPDETISISEDGPSRNILSTNILSHPDYHHLTSSSVNSSQEFYAASDMSDSYSGADIPLTESIDQDRPRNGGVIGLLNQFYELNHSSM</sequence>
<dbReference type="GO" id="GO:0005789">
    <property type="term" value="C:endoplasmic reticulum membrane"/>
    <property type="evidence" value="ECO:0007669"/>
    <property type="project" value="UniProtKB-SubCell"/>
</dbReference>
<feature type="compositionally biased region" description="Low complexity" evidence="19">
    <location>
        <begin position="61"/>
        <end position="70"/>
    </location>
</feature>
<comment type="catalytic activity">
    <reaction evidence="16">
        <text>a 1,2-diacyl-sn-glycero-3-phospho-(1D-myo-inositol-3-phosphate)(in) = a 1,2-diacyl-sn-glycero-3-phospho-(1D-myo-inositol-3-phosphate)(out)</text>
        <dbReference type="Rhea" id="RHEA:67920"/>
        <dbReference type="ChEBI" id="CHEBI:58088"/>
    </reaction>
</comment>